<gene>
    <name evidence="1" type="ORF">PSON_ATCC_30995.1.T0240011</name>
</gene>
<evidence type="ECO:0000313" key="2">
    <source>
        <dbReference type="Proteomes" id="UP000692954"/>
    </source>
</evidence>
<dbReference type="OrthoDB" id="320641at2759"/>
<dbReference type="PANTHER" id="PTHR33706">
    <property type="entry name" value="MORN VARIANT REPEAT PROTEIN"/>
    <property type="match status" value="1"/>
</dbReference>
<dbReference type="EMBL" id="CAJJDN010000024">
    <property type="protein sequence ID" value="CAD8068156.1"/>
    <property type="molecule type" value="Genomic_DNA"/>
</dbReference>
<accession>A0A8S1LTM3</accession>
<name>A0A8S1LTM3_9CILI</name>
<keyword evidence="2" id="KW-1185">Reference proteome</keyword>
<evidence type="ECO:0000313" key="1">
    <source>
        <dbReference type="EMBL" id="CAD8068156.1"/>
    </source>
</evidence>
<sequence length="177" mass="20425">MGKKEGKWDIMCCKEEEQEYVQIGGGSYDNHEGEKKIGELDQWFDVPNKQITYCGEYNVKGIKVGRWDIVCEGIQIGGGSFEEQNQKKIGSWIELDEKYYNLRKLTYNGEYNIQGMKAGRWNIVFEGKQIQLYNSKHLLAAVDHIIVMRVRKRLECGQSWMNGLPIGNKSLIIVNII</sequence>
<organism evidence="1 2">
    <name type="scientific">Paramecium sonneborni</name>
    <dbReference type="NCBI Taxonomy" id="65129"/>
    <lineage>
        <taxon>Eukaryota</taxon>
        <taxon>Sar</taxon>
        <taxon>Alveolata</taxon>
        <taxon>Ciliophora</taxon>
        <taxon>Intramacronucleata</taxon>
        <taxon>Oligohymenophorea</taxon>
        <taxon>Peniculida</taxon>
        <taxon>Parameciidae</taxon>
        <taxon>Paramecium</taxon>
    </lineage>
</organism>
<comment type="caution">
    <text evidence="1">The sequence shown here is derived from an EMBL/GenBank/DDBJ whole genome shotgun (WGS) entry which is preliminary data.</text>
</comment>
<reference evidence="1" key="1">
    <citation type="submission" date="2021-01" db="EMBL/GenBank/DDBJ databases">
        <authorList>
            <consortium name="Genoscope - CEA"/>
            <person name="William W."/>
        </authorList>
    </citation>
    <scope>NUCLEOTIDE SEQUENCE</scope>
</reference>
<dbReference type="AlphaFoldDB" id="A0A8S1LTM3"/>
<dbReference type="PANTHER" id="PTHR33706:SF1">
    <property type="entry name" value="TPR REPEAT PROTEIN"/>
    <property type="match status" value="1"/>
</dbReference>
<protein>
    <submittedName>
        <fullName evidence="1">Uncharacterized protein</fullName>
    </submittedName>
</protein>
<proteinExistence type="predicted"/>
<dbReference type="Proteomes" id="UP000692954">
    <property type="component" value="Unassembled WGS sequence"/>
</dbReference>